<dbReference type="PATRIC" id="fig|864564.6.peg.777"/>
<organism evidence="1 2">
    <name type="scientific">Parascardovia denticolens DSM 10105 = JCM 12538</name>
    <dbReference type="NCBI Taxonomy" id="864564"/>
    <lineage>
        <taxon>Bacteria</taxon>
        <taxon>Bacillati</taxon>
        <taxon>Actinomycetota</taxon>
        <taxon>Actinomycetes</taxon>
        <taxon>Bifidobacteriales</taxon>
        <taxon>Bifidobacteriaceae</taxon>
        <taxon>Parascardovia</taxon>
    </lineage>
</organism>
<evidence type="ECO:0000313" key="1">
    <source>
        <dbReference type="EMBL" id="EFT83929.1"/>
    </source>
</evidence>
<dbReference type="RefSeq" id="WP_006289320.1">
    <property type="nucleotide sequence ID" value="NZ_AP012333.1"/>
</dbReference>
<accession>E6JZ39</accession>
<name>E6JZ39_PARDN</name>
<dbReference type="AlphaFoldDB" id="E6JZ39"/>
<evidence type="ECO:0000313" key="2">
    <source>
        <dbReference type="Proteomes" id="UP000004946"/>
    </source>
</evidence>
<dbReference type="KEGG" id="pdo:PSDT_0704"/>
<gene>
    <name evidence="1" type="ORF">HMPREF0620_0934</name>
</gene>
<comment type="caution">
    <text evidence="1">The sequence shown here is derived from an EMBL/GenBank/DDBJ whole genome shotgun (WGS) entry which is preliminary data.</text>
</comment>
<sequence length="83" mass="9916">MNAWEFSDEEVNDFVQVLLDYRKNTAVKNYLRELDRPNSWTVMSYRHKSYEACYSKILRLLLDSNENHGLGRDLAEIPVYEEL</sequence>
<keyword evidence="2" id="KW-1185">Reference proteome</keyword>
<dbReference type="EMBL" id="AEON01000001">
    <property type="protein sequence ID" value="EFT83929.1"/>
    <property type="molecule type" value="Genomic_DNA"/>
</dbReference>
<proteinExistence type="predicted"/>
<dbReference type="Proteomes" id="UP000004946">
    <property type="component" value="Chromosome"/>
</dbReference>
<dbReference type="HOGENOM" id="CLU_2539500_0_0_11"/>
<reference evidence="1 2" key="1">
    <citation type="submission" date="2010-12" db="EMBL/GenBank/DDBJ databases">
        <authorList>
            <person name="Muzny D."/>
            <person name="Qin X."/>
            <person name="Buhay C."/>
            <person name="Dugan-Rocha S."/>
            <person name="Ding Y."/>
            <person name="Chen G."/>
            <person name="Hawes A."/>
            <person name="Holder M."/>
            <person name="Jhangiani S."/>
            <person name="Johnson A."/>
            <person name="Khan Z."/>
            <person name="Li Z."/>
            <person name="Liu W."/>
            <person name="Liu X."/>
            <person name="Perez L."/>
            <person name="Shen H."/>
            <person name="Wang Q."/>
            <person name="Watt J."/>
            <person name="Xi L."/>
            <person name="Xin Y."/>
            <person name="Zhou J."/>
            <person name="Deng J."/>
            <person name="Jiang H."/>
            <person name="Liu Y."/>
            <person name="Qu J."/>
            <person name="Song X.-Z."/>
            <person name="Zhang L."/>
            <person name="Villasana D."/>
            <person name="Johnson A."/>
            <person name="Liu J."/>
            <person name="Liyanage D."/>
            <person name="Lorensuhewa L."/>
            <person name="Robinson T."/>
            <person name="Song A."/>
            <person name="Song B.-B."/>
            <person name="Dinh H."/>
            <person name="Thornton R."/>
            <person name="Coyle M."/>
            <person name="Francisco L."/>
            <person name="Jackson L."/>
            <person name="Javaid M."/>
            <person name="Korchina V."/>
            <person name="Kovar C."/>
            <person name="Mata R."/>
            <person name="Mathew T."/>
            <person name="Ngo R."/>
            <person name="Nguyen L."/>
            <person name="Nguyen N."/>
            <person name="Okwuonu G."/>
            <person name="Ongeri F."/>
            <person name="Pham C."/>
            <person name="Simmons D."/>
            <person name="Wilczek-Boney K."/>
            <person name="Hale W."/>
            <person name="Jakkamsetti A."/>
            <person name="Pham P."/>
            <person name="Ruth R."/>
            <person name="San Lucas F."/>
            <person name="Warren J."/>
            <person name="Zhang J."/>
            <person name="Zhao Z."/>
            <person name="Zhou C."/>
            <person name="Zhu D."/>
            <person name="Lee S."/>
            <person name="Bess C."/>
            <person name="Blankenburg K."/>
            <person name="Forbes L."/>
            <person name="Fu Q."/>
            <person name="Gubbala S."/>
            <person name="Hirani K."/>
            <person name="Jayaseelan J.C."/>
            <person name="Lara F."/>
            <person name="Munidasa M."/>
            <person name="Palculict T."/>
            <person name="Patil S."/>
            <person name="Pu L.-L."/>
            <person name="Saada N."/>
            <person name="Tang L."/>
            <person name="Weissenberger G."/>
            <person name="Zhu Y."/>
            <person name="Hemphill L."/>
            <person name="Shang Y."/>
            <person name="Youmans B."/>
            <person name="Ayvaz T."/>
            <person name="Ross M."/>
            <person name="Santibanez J."/>
            <person name="Aqrawi P."/>
            <person name="Gross S."/>
            <person name="Joshi V."/>
            <person name="Fowler G."/>
            <person name="Nazareth L."/>
            <person name="Reid J."/>
            <person name="Worley K."/>
            <person name="Petrosino J."/>
            <person name="Highlander S."/>
            <person name="Gibbs R."/>
        </authorList>
    </citation>
    <scope>NUCLEOTIDE SEQUENCE [LARGE SCALE GENOMIC DNA]</scope>
    <source>
        <strain evidence="1 2">DSM 10105</strain>
    </source>
</reference>
<protein>
    <submittedName>
        <fullName evidence="1">Uncharacterized protein</fullName>
    </submittedName>
</protein>